<sequence>MHDRFLALHHADTPLLIANAWDAASTALWQHAGAQAIGTSSAALAWACGYADGGPLDHDALIGKVREITRVARVPVSIDFEDGYSDDPAQVAAYVRELSSLGVVGINLEDAGWSPDLLVAKIEAIRGAMGGTPFFINARTDVYLRGMAKGEAAVAMTNERLARYATAGASGVFVPGLADLQEIAAVASATSLPLNVMIVPGLAPLDELHRAGVRRVSAGINLFQHAFAAGLQAARAFLGGDVTRSFDRPMTYDELNALFDSVR</sequence>
<dbReference type="AlphaFoldDB" id="A0A0A2WQK4"/>
<name>A0A0A2WQK4_9GAMM</name>
<gene>
    <name evidence="2" type="ORF">LF41_1102</name>
</gene>
<dbReference type="OrthoDB" id="9780430at2"/>
<dbReference type="Proteomes" id="UP000030518">
    <property type="component" value="Unassembled WGS sequence"/>
</dbReference>
<dbReference type="InterPro" id="IPR040442">
    <property type="entry name" value="Pyrv_kinase-like_dom_sf"/>
</dbReference>
<dbReference type="EMBL" id="JRKJ01000002">
    <property type="protein sequence ID" value="KGQ20565.1"/>
    <property type="molecule type" value="Genomic_DNA"/>
</dbReference>
<keyword evidence="1" id="KW-0479">Metal-binding</keyword>
<dbReference type="RefSeq" id="WP_036165044.1">
    <property type="nucleotide sequence ID" value="NZ_JRKJ01000002.1"/>
</dbReference>
<proteinExistence type="predicted"/>
<dbReference type="SUPFAM" id="SSF51621">
    <property type="entry name" value="Phosphoenolpyruvate/pyruvate domain"/>
    <property type="match status" value="1"/>
</dbReference>
<evidence type="ECO:0000313" key="2">
    <source>
        <dbReference type="EMBL" id="KGQ20565.1"/>
    </source>
</evidence>
<evidence type="ECO:0000256" key="1">
    <source>
        <dbReference type="ARBA" id="ARBA00022723"/>
    </source>
</evidence>
<evidence type="ECO:0000313" key="3">
    <source>
        <dbReference type="Proteomes" id="UP000030518"/>
    </source>
</evidence>
<comment type="caution">
    <text evidence="2">The sequence shown here is derived from an EMBL/GenBank/DDBJ whole genome shotgun (WGS) entry which is preliminary data.</text>
</comment>
<reference evidence="2 3" key="1">
    <citation type="submission" date="2014-09" db="EMBL/GenBank/DDBJ databases">
        <title>Genome sequences of Lysobacter dokdonensis DS-58.</title>
        <authorList>
            <person name="Kim J.F."/>
            <person name="Kwak M.-J."/>
        </authorList>
    </citation>
    <scope>NUCLEOTIDE SEQUENCE [LARGE SCALE GENOMIC DNA]</scope>
    <source>
        <strain evidence="2 3">DS-58</strain>
    </source>
</reference>
<keyword evidence="3" id="KW-1185">Reference proteome</keyword>
<dbReference type="GO" id="GO:0046872">
    <property type="term" value="F:metal ion binding"/>
    <property type="evidence" value="ECO:0007669"/>
    <property type="project" value="UniProtKB-KW"/>
</dbReference>
<dbReference type="PATRIC" id="fig|1300345.3.peg.423"/>
<dbReference type="InterPro" id="IPR015813">
    <property type="entry name" value="Pyrv/PenolPyrv_kinase-like_dom"/>
</dbReference>
<accession>A0A0A2WQK4</accession>
<dbReference type="Pfam" id="PF13714">
    <property type="entry name" value="PEP_mutase"/>
    <property type="match status" value="1"/>
</dbReference>
<organism evidence="2 3">
    <name type="scientific">Lysobacter dokdonensis DS-58</name>
    <dbReference type="NCBI Taxonomy" id="1300345"/>
    <lineage>
        <taxon>Bacteria</taxon>
        <taxon>Pseudomonadati</taxon>
        <taxon>Pseudomonadota</taxon>
        <taxon>Gammaproteobacteria</taxon>
        <taxon>Lysobacterales</taxon>
        <taxon>Lysobacteraceae</taxon>
        <taxon>Noviluteimonas</taxon>
    </lineage>
</organism>
<dbReference type="PANTHER" id="PTHR42905:SF16">
    <property type="entry name" value="CARBOXYPHOSPHONOENOLPYRUVATE PHOSPHONOMUTASE-LIKE PROTEIN (AFU_ORTHOLOGUE AFUA_5G07230)"/>
    <property type="match status" value="1"/>
</dbReference>
<dbReference type="STRING" id="1300345.LF41_1102"/>
<protein>
    <submittedName>
        <fullName evidence="2">PEP phosphonomutase-like enzyme</fullName>
    </submittedName>
</protein>
<dbReference type="PANTHER" id="PTHR42905">
    <property type="entry name" value="PHOSPHOENOLPYRUVATE CARBOXYLASE"/>
    <property type="match status" value="1"/>
</dbReference>
<dbReference type="CDD" id="cd00377">
    <property type="entry name" value="ICL_PEPM"/>
    <property type="match status" value="1"/>
</dbReference>
<dbReference type="GO" id="GO:0003824">
    <property type="term" value="F:catalytic activity"/>
    <property type="evidence" value="ECO:0007669"/>
    <property type="project" value="InterPro"/>
</dbReference>
<dbReference type="InterPro" id="IPR039556">
    <property type="entry name" value="ICL/PEPM"/>
</dbReference>
<dbReference type="Gene3D" id="3.20.20.60">
    <property type="entry name" value="Phosphoenolpyruvate-binding domains"/>
    <property type="match status" value="1"/>
</dbReference>
<dbReference type="eggNOG" id="COG2513">
    <property type="taxonomic scope" value="Bacteria"/>
</dbReference>